<proteinExistence type="predicted"/>
<organism evidence="1 2">
    <name type="scientific">Mucilaginibacter terrigena</name>
    <dbReference type="NCBI Taxonomy" id="2492395"/>
    <lineage>
        <taxon>Bacteria</taxon>
        <taxon>Pseudomonadati</taxon>
        <taxon>Bacteroidota</taxon>
        <taxon>Sphingobacteriia</taxon>
        <taxon>Sphingobacteriales</taxon>
        <taxon>Sphingobacteriaceae</taxon>
        <taxon>Mucilaginibacter</taxon>
    </lineage>
</organism>
<dbReference type="Pfam" id="PF19891">
    <property type="entry name" value="DUF6364"/>
    <property type="match status" value="1"/>
</dbReference>
<keyword evidence="2" id="KW-1185">Reference proteome</keyword>
<sequence length="78" mass="9228">MKRRLNLTIEEGLLKSMKLHAEKQHTSVSDLVENYFKKVVKPIKKESFMDMVEKLGPHDIDPKADLKEMYYQDKMHGH</sequence>
<dbReference type="RefSeq" id="WP_129876970.1">
    <property type="nucleotide sequence ID" value="NZ_SEWG01000004.1"/>
</dbReference>
<dbReference type="InterPro" id="IPR045944">
    <property type="entry name" value="DUF6364"/>
</dbReference>
<name>A0A4Q5LL76_9SPHI</name>
<reference evidence="1 2" key="1">
    <citation type="submission" date="2019-02" db="EMBL/GenBank/DDBJ databases">
        <title>Bacterial novel species Mucilaginibacter sp. 17JY9-4 isolated from soil.</title>
        <authorList>
            <person name="Jung H.-Y."/>
        </authorList>
    </citation>
    <scope>NUCLEOTIDE SEQUENCE [LARGE SCALE GENOMIC DNA]</scope>
    <source>
        <strain evidence="1 2">17JY9-4</strain>
    </source>
</reference>
<dbReference type="Proteomes" id="UP000293331">
    <property type="component" value="Unassembled WGS sequence"/>
</dbReference>
<dbReference type="EMBL" id="SEWG01000004">
    <property type="protein sequence ID" value="RYU90317.1"/>
    <property type="molecule type" value="Genomic_DNA"/>
</dbReference>
<comment type="caution">
    <text evidence="1">The sequence shown here is derived from an EMBL/GenBank/DDBJ whole genome shotgun (WGS) entry which is preliminary data.</text>
</comment>
<protein>
    <submittedName>
        <fullName evidence="1">Uncharacterized protein</fullName>
    </submittedName>
</protein>
<evidence type="ECO:0000313" key="1">
    <source>
        <dbReference type="EMBL" id="RYU90317.1"/>
    </source>
</evidence>
<dbReference type="AlphaFoldDB" id="A0A4Q5LL76"/>
<dbReference type="OrthoDB" id="678344at2"/>
<evidence type="ECO:0000313" key="2">
    <source>
        <dbReference type="Proteomes" id="UP000293331"/>
    </source>
</evidence>
<accession>A0A4Q5LL76</accession>
<gene>
    <name evidence="1" type="ORF">EWM62_12375</name>
</gene>